<sequence length="301" mass="34560">MKVLEKQQLIEFAESLHIKLNYFDELESPRALGMIRAHVLSVGEDDIIELVVFNIPYVVSSLVVTLHKLVEISSQTLVLNMKETVMDAVEFVLQNFSEMNKLWVTMEHQGLEHSQSQRMFRGLSPGCLLRDSCHHGFSLRLLHLPLSLDFLEEATHINAHRYTRHARKGVYFMLNGSPYFVHGFNAYWLLILPSDPSQISKVAAKLGCHRKLGKQFERSQGSECDGYVLHVHENTKQGANEVIRRNCADHSRMQFASQVPSWWQKGCYSQSPENSKRQETKSGHQVSLVWRGSVSNNKHYE</sequence>
<evidence type="ECO:0000313" key="1">
    <source>
        <dbReference type="EMBL" id="KAI3781678.1"/>
    </source>
</evidence>
<dbReference type="EMBL" id="CM042010">
    <property type="protein sequence ID" value="KAI3781678.1"/>
    <property type="molecule type" value="Genomic_DNA"/>
</dbReference>
<evidence type="ECO:0000313" key="2">
    <source>
        <dbReference type="Proteomes" id="UP001055811"/>
    </source>
</evidence>
<dbReference type="Proteomes" id="UP001055811">
    <property type="component" value="Linkage Group LG02"/>
</dbReference>
<comment type="caution">
    <text evidence="1">The sequence shown here is derived from an EMBL/GenBank/DDBJ whole genome shotgun (WGS) entry which is preliminary data.</text>
</comment>
<gene>
    <name evidence="1" type="ORF">L2E82_11699</name>
</gene>
<protein>
    <submittedName>
        <fullName evidence="1">Uncharacterized protein</fullName>
    </submittedName>
</protein>
<accession>A0ACB9GER5</accession>
<proteinExistence type="predicted"/>
<reference evidence="1 2" key="2">
    <citation type="journal article" date="2022" name="Mol. Ecol. Resour.">
        <title>The genomes of chicory, endive, great burdock and yacon provide insights into Asteraceae paleo-polyploidization history and plant inulin production.</title>
        <authorList>
            <person name="Fan W."/>
            <person name="Wang S."/>
            <person name="Wang H."/>
            <person name="Wang A."/>
            <person name="Jiang F."/>
            <person name="Liu H."/>
            <person name="Zhao H."/>
            <person name="Xu D."/>
            <person name="Zhang Y."/>
        </authorList>
    </citation>
    <scope>NUCLEOTIDE SEQUENCE [LARGE SCALE GENOMIC DNA]</scope>
    <source>
        <strain evidence="2">cv. Punajuju</strain>
        <tissue evidence="1">Leaves</tissue>
    </source>
</reference>
<reference evidence="2" key="1">
    <citation type="journal article" date="2022" name="Mol. Ecol. Resour.">
        <title>The genomes of chicory, endive, great burdock and yacon provide insights into Asteraceae palaeo-polyploidization history and plant inulin production.</title>
        <authorList>
            <person name="Fan W."/>
            <person name="Wang S."/>
            <person name="Wang H."/>
            <person name="Wang A."/>
            <person name="Jiang F."/>
            <person name="Liu H."/>
            <person name="Zhao H."/>
            <person name="Xu D."/>
            <person name="Zhang Y."/>
        </authorList>
    </citation>
    <scope>NUCLEOTIDE SEQUENCE [LARGE SCALE GENOMIC DNA]</scope>
    <source>
        <strain evidence="2">cv. Punajuju</strain>
    </source>
</reference>
<name>A0ACB9GER5_CICIN</name>
<keyword evidence="2" id="KW-1185">Reference proteome</keyword>
<organism evidence="1 2">
    <name type="scientific">Cichorium intybus</name>
    <name type="common">Chicory</name>
    <dbReference type="NCBI Taxonomy" id="13427"/>
    <lineage>
        <taxon>Eukaryota</taxon>
        <taxon>Viridiplantae</taxon>
        <taxon>Streptophyta</taxon>
        <taxon>Embryophyta</taxon>
        <taxon>Tracheophyta</taxon>
        <taxon>Spermatophyta</taxon>
        <taxon>Magnoliopsida</taxon>
        <taxon>eudicotyledons</taxon>
        <taxon>Gunneridae</taxon>
        <taxon>Pentapetalae</taxon>
        <taxon>asterids</taxon>
        <taxon>campanulids</taxon>
        <taxon>Asterales</taxon>
        <taxon>Asteraceae</taxon>
        <taxon>Cichorioideae</taxon>
        <taxon>Cichorieae</taxon>
        <taxon>Cichoriinae</taxon>
        <taxon>Cichorium</taxon>
    </lineage>
</organism>